<dbReference type="Proteomes" id="UP000676336">
    <property type="component" value="Unassembled WGS sequence"/>
</dbReference>
<dbReference type="AlphaFoldDB" id="A0A8S2KSH9"/>
<comment type="caution">
    <text evidence="1">The sequence shown here is derived from an EMBL/GenBank/DDBJ whole genome shotgun (WGS) entry which is preliminary data.</text>
</comment>
<evidence type="ECO:0000313" key="2">
    <source>
        <dbReference type="Proteomes" id="UP000676336"/>
    </source>
</evidence>
<reference evidence="1" key="1">
    <citation type="submission" date="2021-02" db="EMBL/GenBank/DDBJ databases">
        <authorList>
            <person name="Nowell W R."/>
        </authorList>
    </citation>
    <scope>NUCLEOTIDE SEQUENCE</scope>
</reference>
<organism evidence="1 2">
    <name type="scientific">Rotaria magnacalcarata</name>
    <dbReference type="NCBI Taxonomy" id="392030"/>
    <lineage>
        <taxon>Eukaryota</taxon>
        <taxon>Metazoa</taxon>
        <taxon>Spiralia</taxon>
        <taxon>Gnathifera</taxon>
        <taxon>Rotifera</taxon>
        <taxon>Eurotatoria</taxon>
        <taxon>Bdelloidea</taxon>
        <taxon>Philodinida</taxon>
        <taxon>Philodinidae</taxon>
        <taxon>Rotaria</taxon>
    </lineage>
</organism>
<name>A0A8S2KSH9_9BILA</name>
<protein>
    <recommendedName>
        <fullName evidence="3">DUF3987 domain-containing protein</fullName>
    </recommendedName>
</protein>
<accession>A0A8S2KSH9</accession>
<sequence>MATKMNRNQEFLGNCMWQRNLSNARNININVENIFDNSFKLLLDLLNNYKSINDTDPIGLLLSLFTCIGHFCANSTVNITNHITNLNVFLLLIGPSGCGKSKIISPIKKSVINTIRSLGISKDEAGIVDEFTTASLSTKLAKSNVFIVTDEAEKPLLSMGFYSPLSEGSAADRISGCKFFGTIPTTKDTMTYHLEISLHLSFVGATTGRLWHRLITYYAQGHQSDGFSERFIHYAMPRKKDLTINLPQSLDYDDAEDDNNDIEYDMSDDEYELEKQLNNIKRNLPSLSQILIVCHLLGKREFVLSRNGTKKFYNNVRQYQELSQIEKSDDVNYGSRMGKSAEIL</sequence>
<evidence type="ECO:0000313" key="1">
    <source>
        <dbReference type="EMBL" id="CAF3852239.1"/>
    </source>
</evidence>
<gene>
    <name evidence="1" type="ORF">SMN809_LOCUS4084</name>
</gene>
<dbReference type="EMBL" id="CAJOBI010000910">
    <property type="protein sequence ID" value="CAF3852239.1"/>
    <property type="molecule type" value="Genomic_DNA"/>
</dbReference>
<proteinExistence type="predicted"/>
<evidence type="ECO:0008006" key="3">
    <source>
        <dbReference type="Google" id="ProtNLM"/>
    </source>
</evidence>
<feature type="non-terminal residue" evidence="1">
    <location>
        <position position="1"/>
    </location>
</feature>